<gene>
    <name evidence="10" type="ORF">MTP13_00560</name>
</gene>
<dbReference type="PANTHER" id="PTHR43297">
    <property type="entry name" value="OLIGOPEPTIDE TRANSPORT ATP-BINDING PROTEIN APPD"/>
    <property type="match status" value="1"/>
</dbReference>
<keyword evidence="7" id="KW-0472">Membrane</keyword>
<dbReference type="CDD" id="cd03257">
    <property type="entry name" value="ABC_NikE_OppD_transporters"/>
    <property type="match status" value="2"/>
</dbReference>
<evidence type="ECO:0000256" key="1">
    <source>
        <dbReference type="ARBA" id="ARBA00004202"/>
    </source>
</evidence>
<evidence type="ECO:0000256" key="7">
    <source>
        <dbReference type="ARBA" id="ARBA00023136"/>
    </source>
</evidence>
<dbReference type="InterPro" id="IPR003593">
    <property type="entry name" value="AAA+_ATPase"/>
</dbReference>
<evidence type="ECO:0000256" key="8">
    <source>
        <dbReference type="SAM" id="MobiDB-lite"/>
    </source>
</evidence>
<proteinExistence type="inferred from homology"/>
<evidence type="ECO:0000256" key="5">
    <source>
        <dbReference type="ARBA" id="ARBA00022741"/>
    </source>
</evidence>
<dbReference type="PROSITE" id="PS50893">
    <property type="entry name" value="ABC_TRANSPORTER_2"/>
    <property type="match status" value="2"/>
</dbReference>
<feature type="domain" description="ABC transporter" evidence="9">
    <location>
        <begin position="289"/>
        <end position="535"/>
    </location>
</feature>
<dbReference type="Gene3D" id="3.40.50.300">
    <property type="entry name" value="P-loop containing nucleotide triphosphate hydrolases"/>
    <property type="match status" value="2"/>
</dbReference>
<evidence type="ECO:0000259" key="9">
    <source>
        <dbReference type="PROSITE" id="PS50893"/>
    </source>
</evidence>
<comment type="similarity">
    <text evidence="2">Belongs to the ABC transporter superfamily.</text>
</comment>
<dbReference type="SMART" id="SM00382">
    <property type="entry name" value="AAA"/>
    <property type="match status" value="2"/>
</dbReference>
<organism evidence="10 11">
    <name type="scientific">Agromyces soli</name>
    <dbReference type="NCBI Taxonomy" id="659012"/>
    <lineage>
        <taxon>Bacteria</taxon>
        <taxon>Bacillati</taxon>
        <taxon>Actinomycetota</taxon>
        <taxon>Actinomycetes</taxon>
        <taxon>Micrococcales</taxon>
        <taxon>Microbacteriaceae</taxon>
        <taxon>Agromyces</taxon>
    </lineage>
</organism>
<comment type="subcellular location">
    <subcellularLocation>
        <location evidence="1">Cell membrane</location>
        <topology evidence="1">Peripheral membrane protein</topology>
    </subcellularLocation>
</comment>
<dbReference type="InterPro" id="IPR003439">
    <property type="entry name" value="ABC_transporter-like_ATP-bd"/>
</dbReference>
<evidence type="ECO:0000256" key="2">
    <source>
        <dbReference type="ARBA" id="ARBA00005417"/>
    </source>
</evidence>
<evidence type="ECO:0000256" key="4">
    <source>
        <dbReference type="ARBA" id="ARBA00022475"/>
    </source>
</evidence>
<evidence type="ECO:0000313" key="10">
    <source>
        <dbReference type="EMBL" id="UOE28043.1"/>
    </source>
</evidence>
<dbReference type="NCBIfam" id="NF008453">
    <property type="entry name" value="PRK11308.1"/>
    <property type="match status" value="2"/>
</dbReference>
<name>A0ABY4AXY3_9MICO</name>
<dbReference type="Pfam" id="PF00005">
    <property type="entry name" value="ABC_tran"/>
    <property type="match status" value="2"/>
</dbReference>
<keyword evidence="5" id="KW-0547">Nucleotide-binding</keyword>
<dbReference type="InterPro" id="IPR013563">
    <property type="entry name" value="Oligopep_ABC_C"/>
</dbReference>
<dbReference type="SUPFAM" id="SSF52540">
    <property type="entry name" value="P-loop containing nucleoside triphosphate hydrolases"/>
    <property type="match status" value="2"/>
</dbReference>
<feature type="region of interest" description="Disordered" evidence="8">
    <location>
        <begin position="257"/>
        <end position="279"/>
    </location>
</feature>
<accession>A0ABY4AXY3</accession>
<dbReference type="PANTHER" id="PTHR43297:SF2">
    <property type="entry name" value="DIPEPTIDE TRANSPORT ATP-BINDING PROTEIN DPPD"/>
    <property type="match status" value="1"/>
</dbReference>
<dbReference type="InterPro" id="IPR050388">
    <property type="entry name" value="ABC_Ni/Peptide_Import"/>
</dbReference>
<reference evidence="10 11" key="1">
    <citation type="submission" date="2022-03" db="EMBL/GenBank/DDBJ databases">
        <title>Agromyces sp. isolated from the gut of P. brevitarsis seulensis larvae.</title>
        <authorList>
            <person name="Won M."/>
            <person name="Kwon S.-W."/>
        </authorList>
    </citation>
    <scope>NUCLEOTIDE SEQUENCE [LARGE SCALE GENOMIC DNA]</scope>
    <source>
        <strain evidence="10 11">KACC 16215</strain>
    </source>
</reference>
<keyword evidence="3" id="KW-0813">Transport</keyword>
<dbReference type="InterPro" id="IPR017871">
    <property type="entry name" value="ABC_transporter-like_CS"/>
</dbReference>
<evidence type="ECO:0000256" key="3">
    <source>
        <dbReference type="ARBA" id="ARBA00022448"/>
    </source>
</evidence>
<dbReference type="PROSITE" id="PS00211">
    <property type="entry name" value="ABC_TRANSPORTER_1"/>
    <property type="match status" value="2"/>
</dbReference>
<evidence type="ECO:0000256" key="6">
    <source>
        <dbReference type="ARBA" id="ARBA00022840"/>
    </source>
</evidence>
<keyword evidence="11" id="KW-1185">Reference proteome</keyword>
<dbReference type="InterPro" id="IPR027417">
    <property type="entry name" value="P-loop_NTPase"/>
</dbReference>
<dbReference type="Proteomes" id="UP000831304">
    <property type="component" value="Chromosome"/>
</dbReference>
<keyword evidence="6 10" id="KW-0067">ATP-binding</keyword>
<sequence length="560" mass="59883">MLRIRDLAVTFRTDDGPVEAVRGIDLDVRRGEVLALVGESGSGKSVTAMAVLSLLPATATRTGSIELDGRELTTLGEHELNGVRGKEISMVFQEPMTALNPSMRIGDQIAEALLNHGVGTKQEAARRAVELLARVGIPEPERRAAGYAHEMSGGQRQRVVIAIALACEPKLIIADEPTTALDVTVQAEILDLIRELAHSSGTSFLLVTHNMGVVADIADRVAVMYRGEMVEHGTAMQVLREPTADYTKRLLDAVPRLPEGGETVPPAGEPEPDGTGPGGVALPVPVLSLRESSVTYRKAGKSFTALDQVSIDIAAGEILGLVGESGSGKSTLGKVALGLAPTSGGELRLFGEKLGRGGLRGRAERRLRGRVGAIFQDPGSSLDPRTTVGEAIAEPLVVHRAVRPMSGRDRAARVRELLEAVELPASYASRFPHELSGGQRQRIGLARAIALEPELIIADEPTSALDVSVQAAVLRVLRELQERMDFACLFISHDLAVVHEFSHRVAVMHEGRIVELGATDDVLLRPQHPYSQRLLASVPVPDPVAQRERRVARLAARSAA</sequence>
<keyword evidence="4" id="KW-1003">Cell membrane</keyword>
<dbReference type="RefSeq" id="WP_243570895.1">
    <property type="nucleotide sequence ID" value="NZ_BAAARD010000005.1"/>
</dbReference>
<dbReference type="GO" id="GO:0005524">
    <property type="term" value="F:ATP binding"/>
    <property type="evidence" value="ECO:0007669"/>
    <property type="project" value="UniProtKB-KW"/>
</dbReference>
<dbReference type="NCBIfam" id="NF007739">
    <property type="entry name" value="PRK10419.1"/>
    <property type="match status" value="2"/>
</dbReference>
<protein>
    <submittedName>
        <fullName evidence="10">ABC transporter ATP-binding protein</fullName>
    </submittedName>
</protein>
<evidence type="ECO:0000313" key="11">
    <source>
        <dbReference type="Proteomes" id="UP000831304"/>
    </source>
</evidence>
<dbReference type="Pfam" id="PF08352">
    <property type="entry name" value="oligo_HPY"/>
    <property type="match status" value="2"/>
</dbReference>
<dbReference type="EMBL" id="CP094533">
    <property type="protein sequence ID" value="UOE28043.1"/>
    <property type="molecule type" value="Genomic_DNA"/>
</dbReference>
<feature type="domain" description="ABC transporter" evidence="9">
    <location>
        <begin position="2"/>
        <end position="251"/>
    </location>
</feature>